<name>A0ABP9YR14_9FUNG</name>
<dbReference type="Proteomes" id="UP001473302">
    <property type="component" value="Unassembled WGS sequence"/>
</dbReference>
<evidence type="ECO:0000313" key="3">
    <source>
        <dbReference type="Proteomes" id="UP001473302"/>
    </source>
</evidence>
<gene>
    <name evidence="2" type="ORF">MFLAVUS_002715</name>
</gene>
<evidence type="ECO:0000256" key="1">
    <source>
        <dbReference type="SAM" id="MobiDB-lite"/>
    </source>
</evidence>
<sequence>MILRPSKIFVSFHQLRHYFQTKVTELVATGHQQPSTVVTQLKNYSTTQQTIVSFADIQRTFVKRVHYPQQQPNIHNENLLNVIQRHFPVAKVFSQPTLHGRSVMWANASKQQCRTIVSGFGGGGGGGSVFFSYGLPRSAMVGLGRNNGFGGTARQFSTTKTPLSVFQQTAQQPNVIAHISSRIFSPAGTKMTQPTVAEEKPKFVPFYSSQKDESSSDEEEDEEESKYTDKYHFVRVFENTTKGMADLLNTQETEKALAAHVADMCRSNKRKMGKKSDSIVRHDDISCLRHIKQAKRKHNGTIISRLSRRPPDRTTHVYLLFDLNPDPFSSDWTTQGLESSFVDSLEAMARSYRVRIHEMLAILDDLRFSGKKFRVVARHAELRIYFPSRDTLHSEVEAIAYLNRLGVQINRAFYTIVVERAYVDPVVQKDYFKDLHLFLDGTDSLMQSRSSLFHRSFMHM</sequence>
<comment type="caution">
    <text evidence="2">The sequence shown here is derived from an EMBL/GenBank/DDBJ whole genome shotgun (WGS) entry which is preliminary data.</text>
</comment>
<evidence type="ECO:0000313" key="2">
    <source>
        <dbReference type="EMBL" id="GAA5809308.1"/>
    </source>
</evidence>
<dbReference type="EMBL" id="BAABUK010000004">
    <property type="protein sequence ID" value="GAA5809308.1"/>
    <property type="molecule type" value="Genomic_DNA"/>
</dbReference>
<keyword evidence="3" id="KW-1185">Reference proteome</keyword>
<protein>
    <submittedName>
        <fullName evidence="2">Uncharacterized protein</fullName>
    </submittedName>
</protein>
<organism evidence="2 3">
    <name type="scientific">Mucor flavus</name>
    <dbReference type="NCBI Taxonomy" id="439312"/>
    <lineage>
        <taxon>Eukaryota</taxon>
        <taxon>Fungi</taxon>
        <taxon>Fungi incertae sedis</taxon>
        <taxon>Mucoromycota</taxon>
        <taxon>Mucoromycotina</taxon>
        <taxon>Mucoromycetes</taxon>
        <taxon>Mucorales</taxon>
        <taxon>Mucorineae</taxon>
        <taxon>Mucoraceae</taxon>
        <taxon>Mucor</taxon>
    </lineage>
</organism>
<feature type="compositionally biased region" description="Acidic residues" evidence="1">
    <location>
        <begin position="215"/>
        <end position="224"/>
    </location>
</feature>
<accession>A0ABP9YR14</accession>
<feature type="region of interest" description="Disordered" evidence="1">
    <location>
        <begin position="194"/>
        <end position="227"/>
    </location>
</feature>
<reference evidence="2 3" key="1">
    <citation type="submission" date="2024-04" db="EMBL/GenBank/DDBJ databases">
        <title>genome sequences of Mucor flavus KT1a and Helicostylum pulchrum KT1b strains isolated from the surface of a dry-aged beef.</title>
        <authorList>
            <person name="Toyotome T."/>
            <person name="Hosono M."/>
            <person name="Torimaru M."/>
            <person name="Fukuda K."/>
            <person name="Mikami N."/>
        </authorList>
    </citation>
    <scope>NUCLEOTIDE SEQUENCE [LARGE SCALE GENOMIC DNA]</scope>
    <source>
        <strain evidence="2 3">KT1a</strain>
    </source>
</reference>
<proteinExistence type="predicted"/>